<dbReference type="CDD" id="cd19086">
    <property type="entry name" value="AKR_AKR11C1"/>
    <property type="match status" value="1"/>
</dbReference>
<dbReference type="EMBL" id="JAVREY010000001">
    <property type="protein sequence ID" value="MDT0461487.1"/>
    <property type="molecule type" value="Genomic_DNA"/>
</dbReference>
<gene>
    <name evidence="4" type="ORF">RM764_00490</name>
</gene>
<dbReference type="EC" id="1.1.1.-" evidence="4"/>
<comment type="caution">
    <text evidence="4">The sequence shown here is derived from an EMBL/GenBank/DDBJ whole genome shotgun (WGS) entry which is preliminary data.</text>
</comment>
<sequence length="340" mass="36634">MDTMAHNRTLGRSAIDVSALGFGCWAIGGEWSTPDGQPLGWGKVDDEESVRAVRRALDLGVTFFDTADAYGAGHSERVLARALGKRRADVVIATKWGTVTDEERRLHLGSDDSPAYARRALDASLRRLGTDYIDLYQLHLSDADPERAAELRDICEEFVSAGLVRAYAWSTDDPARAAVFAEGPHCAAVQHRLNVLQDAPELLAVCEEFDLASINRSPLAMGLLSGRHSAGRALGPGDIRNAPPVWLPGFRQGEGADAEWVRRVEALRDVLTSDGRTPAQGALAWIWARSPRTVPIPGFRSVAQAEENAGALAKGPLTPGQLAEADRILGRGTDPEGTDQ</sequence>
<dbReference type="InterPro" id="IPR023210">
    <property type="entry name" value="NADP_OxRdtase_dom"/>
</dbReference>
<dbReference type="SUPFAM" id="SSF51430">
    <property type="entry name" value="NAD(P)-linked oxidoreductase"/>
    <property type="match status" value="1"/>
</dbReference>
<evidence type="ECO:0000256" key="2">
    <source>
        <dbReference type="SAM" id="MobiDB-lite"/>
    </source>
</evidence>
<proteinExistence type="predicted"/>
<dbReference type="PANTHER" id="PTHR43364">
    <property type="entry name" value="NADH-SPECIFIC METHYLGLYOXAL REDUCTASE-RELATED"/>
    <property type="match status" value="1"/>
</dbReference>
<evidence type="ECO:0000259" key="3">
    <source>
        <dbReference type="Pfam" id="PF00248"/>
    </source>
</evidence>
<reference evidence="5" key="1">
    <citation type="submission" date="2023-07" db="EMBL/GenBank/DDBJ databases">
        <title>30 novel species of actinomycetes from the DSMZ collection.</title>
        <authorList>
            <person name="Nouioui I."/>
        </authorList>
    </citation>
    <scope>NUCLEOTIDE SEQUENCE [LARGE SCALE GENOMIC DNA]</scope>
    <source>
        <strain evidence="5">DSM 41699</strain>
    </source>
</reference>
<evidence type="ECO:0000313" key="4">
    <source>
        <dbReference type="EMBL" id="MDT0461487.1"/>
    </source>
</evidence>
<keyword evidence="1 4" id="KW-0560">Oxidoreductase</keyword>
<keyword evidence="5" id="KW-1185">Reference proteome</keyword>
<evidence type="ECO:0000256" key="1">
    <source>
        <dbReference type="ARBA" id="ARBA00023002"/>
    </source>
</evidence>
<protein>
    <submittedName>
        <fullName evidence="4">Aldo/keto reductase</fullName>
        <ecNumber evidence="4">1.1.1.-</ecNumber>
    </submittedName>
</protein>
<dbReference type="InterPro" id="IPR036812">
    <property type="entry name" value="NAD(P)_OxRdtase_dom_sf"/>
</dbReference>
<evidence type="ECO:0000313" key="5">
    <source>
        <dbReference type="Proteomes" id="UP001183809"/>
    </source>
</evidence>
<accession>A0ABU2TKM8</accession>
<name>A0ABU2TKM8_9ACTN</name>
<dbReference type="Pfam" id="PF00248">
    <property type="entry name" value="Aldo_ket_red"/>
    <property type="match status" value="1"/>
</dbReference>
<dbReference type="InterPro" id="IPR050523">
    <property type="entry name" value="AKR_Detox_Biosynth"/>
</dbReference>
<dbReference type="GO" id="GO:0016491">
    <property type="term" value="F:oxidoreductase activity"/>
    <property type="evidence" value="ECO:0007669"/>
    <property type="project" value="UniProtKB-KW"/>
</dbReference>
<dbReference type="PANTHER" id="PTHR43364:SF4">
    <property type="entry name" value="NAD(P)-LINKED OXIDOREDUCTASE SUPERFAMILY PROTEIN"/>
    <property type="match status" value="1"/>
</dbReference>
<feature type="region of interest" description="Disordered" evidence="2">
    <location>
        <begin position="312"/>
        <end position="340"/>
    </location>
</feature>
<dbReference type="Gene3D" id="3.20.20.100">
    <property type="entry name" value="NADP-dependent oxidoreductase domain"/>
    <property type="match status" value="1"/>
</dbReference>
<organism evidence="4 5">
    <name type="scientific">Streptomyces gibsoniae</name>
    <dbReference type="NCBI Taxonomy" id="3075529"/>
    <lineage>
        <taxon>Bacteria</taxon>
        <taxon>Bacillati</taxon>
        <taxon>Actinomycetota</taxon>
        <taxon>Actinomycetes</taxon>
        <taxon>Kitasatosporales</taxon>
        <taxon>Streptomycetaceae</taxon>
        <taxon>Streptomyces</taxon>
    </lineage>
</organism>
<feature type="domain" description="NADP-dependent oxidoreductase" evidence="3">
    <location>
        <begin position="20"/>
        <end position="328"/>
    </location>
</feature>
<dbReference type="Proteomes" id="UP001183809">
    <property type="component" value="Unassembled WGS sequence"/>
</dbReference>